<comment type="caution">
    <text evidence="1">The sequence shown here is derived from an EMBL/GenBank/DDBJ whole genome shotgun (WGS) entry which is preliminary data.</text>
</comment>
<dbReference type="EMBL" id="AZIM01009580">
    <property type="protein sequence ID" value="ETE57158.1"/>
    <property type="molecule type" value="Genomic_DNA"/>
</dbReference>
<sequence length="102" mass="11330">MGRTEEFPLPDDSWEEGGVQNGFCALPRIEAAAGKKDGRSGDAQGNFLFRMTHRRKTVCRADSVLFPGSKQQLEGELRAAGGRRVREQNATQFFTFLISLPI</sequence>
<organism evidence="1 2">
    <name type="scientific">Ophiophagus hannah</name>
    <name type="common">King cobra</name>
    <name type="synonym">Naja hannah</name>
    <dbReference type="NCBI Taxonomy" id="8665"/>
    <lineage>
        <taxon>Eukaryota</taxon>
        <taxon>Metazoa</taxon>
        <taxon>Chordata</taxon>
        <taxon>Craniata</taxon>
        <taxon>Vertebrata</taxon>
        <taxon>Euteleostomi</taxon>
        <taxon>Lepidosauria</taxon>
        <taxon>Squamata</taxon>
        <taxon>Bifurcata</taxon>
        <taxon>Unidentata</taxon>
        <taxon>Episquamata</taxon>
        <taxon>Toxicofera</taxon>
        <taxon>Serpentes</taxon>
        <taxon>Colubroidea</taxon>
        <taxon>Elapidae</taxon>
        <taxon>Elapinae</taxon>
        <taxon>Ophiophagus</taxon>
    </lineage>
</organism>
<evidence type="ECO:0000313" key="1">
    <source>
        <dbReference type="EMBL" id="ETE57158.1"/>
    </source>
</evidence>
<evidence type="ECO:0000313" key="2">
    <source>
        <dbReference type="Proteomes" id="UP000018936"/>
    </source>
</evidence>
<dbReference type="Proteomes" id="UP000018936">
    <property type="component" value="Unassembled WGS sequence"/>
</dbReference>
<reference evidence="1 2" key="1">
    <citation type="journal article" date="2013" name="Proc. Natl. Acad. Sci. U.S.A.">
        <title>The king cobra genome reveals dynamic gene evolution and adaptation in the snake venom system.</title>
        <authorList>
            <person name="Vonk F.J."/>
            <person name="Casewell N.R."/>
            <person name="Henkel C.V."/>
            <person name="Heimberg A.M."/>
            <person name="Jansen H.J."/>
            <person name="McCleary R.J."/>
            <person name="Kerkkamp H.M."/>
            <person name="Vos R.A."/>
            <person name="Guerreiro I."/>
            <person name="Calvete J.J."/>
            <person name="Wuster W."/>
            <person name="Woods A.E."/>
            <person name="Logan J.M."/>
            <person name="Harrison R.A."/>
            <person name="Castoe T.A."/>
            <person name="de Koning A.P."/>
            <person name="Pollock D.D."/>
            <person name="Yandell M."/>
            <person name="Calderon D."/>
            <person name="Renjifo C."/>
            <person name="Currier R.B."/>
            <person name="Salgado D."/>
            <person name="Pla D."/>
            <person name="Sanz L."/>
            <person name="Hyder A.S."/>
            <person name="Ribeiro J.M."/>
            <person name="Arntzen J.W."/>
            <person name="van den Thillart G.E."/>
            <person name="Boetzer M."/>
            <person name="Pirovano W."/>
            <person name="Dirks R.P."/>
            <person name="Spaink H.P."/>
            <person name="Duboule D."/>
            <person name="McGlinn E."/>
            <person name="Kini R.M."/>
            <person name="Richardson M.K."/>
        </authorList>
    </citation>
    <scope>NUCLEOTIDE SEQUENCE</scope>
    <source>
        <tissue evidence="1">Blood</tissue>
    </source>
</reference>
<name>V8N670_OPHHA</name>
<keyword evidence="2" id="KW-1185">Reference proteome</keyword>
<gene>
    <name evidence="1" type="ORF">L345_17129</name>
</gene>
<dbReference type="AlphaFoldDB" id="V8N670"/>
<feature type="non-terminal residue" evidence="1">
    <location>
        <position position="1"/>
    </location>
</feature>
<accession>V8N670</accession>
<protein>
    <submittedName>
        <fullName evidence="1">Uncharacterized protein</fullName>
    </submittedName>
</protein>
<proteinExistence type="predicted"/>